<evidence type="ECO:0000313" key="1">
    <source>
        <dbReference type="EMBL" id="SVC69236.1"/>
    </source>
</evidence>
<name>A0A382P7J4_9ZZZZ</name>
<protein>
    <submittedName>
        <fullName evidence="1">Uncharacterized protein</fullName>
    </submittedName>
</protein>
<proteinExistence type="predicted"/>
<feature type="non-terminal residue" evidence="1">
    <location>
        <position position="1"/>
    </location>
</feature>
<feature type="non-terminal residue" evidence="1">
    <location>
        <position position="102"/>
    </location>
</feature>
<dbReference type="AlphaFoldDB" id="A0A382P7J4"/>
<sequence>MTFCFSGPTVALSAASMRPAANAIGANGLAAVITALRCGLTAGCIAPARQAKWWLSPLTKPSSYWLRIHLEKSALLFPLLPMESCISAHGQSFSRWAERIRS</sequence>
<reference evidence="1" key="1">
    <citation type="submission" date="2018-05" db="EMBL/GenBank/DDBJ databases">
        <authorList>
            <person name="Lanie J.A."/>
            <person name="Ng W.-L."/>
            <person name="Kazmierczak K.M."/>
            <person name="Andrzejewski T.M."/>
            <person name="Davidsen T.M."/>
            <person name="Wayne K.J."/>
            <person name="Tettelin H."/>
            <person name="Glass J.I."/>
            <person name="Rusch D."/>
            <person name="Podicherti R."/>
            <person name="Tsui H.-C.T."/>
            <person name="Winkler M.E."/>
        </authorList>
    </citation>
    <scope>NUCLEOTIDE SEQUENCE</scope>
</reference>
<organism evidence="1">
    <name type="scientific">marine metagenome</name>
    <dbReference type="NCBI Taxonomy" id="408172"/>
    <lineage>
        <taxon>unclassified sequences</taxon>
        <taxon>metagenomes</taxon>
        <taxon>ecological metagenomes</taxon>
    </lineage>
</organism>
<accession>A0A382P7J4</accession>
<dbReference type="EMBL" id="UINC01105361">
    <property type="protein sequence ID" value="SVC69236.1"/>
    <property type="molecule type" value="Genomic_DNA"/>
</dbReference>
<gene>
    <name evidence="1" type="ORF">METZ01_LOCUS322090</name>
</gene>